<evidence type="ECO:0000256" key="1">
    <source>
        <dbReference type="SAM" id="Phobius"/>
    </source>
</evidence>
<keyword evidence="1" id="KW-0812">Transmembrane</keyword>
<dbReference type="InterPro" id="IPR046555">
    <property type="entry name" value="DUF6709"/>
</dbReference>
<dbReference type="AlphaFoldDB" id="A0AA37JFV7"/>
<evidence type="ECO:0000313" key="3">
    <source>
        <dbReference type="Proteomes" id="UP001055091"/>
    </source>
</evidence>
<keyword evidence="1" id="KW-1133">Transmembrane helix</keyword>
<organism evidence="2 3">
    <name type="scientific">Hungatella hathewayi</name>
    <dbReference type="NCBI Taxonomy" id="154046"/>
    <lineage>
        <taxon>Bacteria</taxon>
        <taxon>Bacillati</taxon>
        <taxon>Bacillota</taxon>
        <taxon>Clostridia</taxon>
        <taxon>Lachnospirales</taxon>
        <taxon>Lachnospiraceae</taxon>
        <taxon>Hungatella</taxon>
    </lineage>
</organism>
<reference evidence="2" key="1">
    <citation type="submission" date="2022-01" db="EMBL/GenBank/DDBJ databases">
        <title>Novel bile acid biosynthetic pathways are enriched in the microbiome of centenarians.</title>
        <authorList>
            <person name="Sato Y."/>
            <person name="Atarashi K."/>
            <person name="Plichta R.D."/>
            <person name="Arai Y."/>
            <person name="Sasajima S."/>
            <person name="Kearney M.S."/>
            <person name="Suda W."/>
            <person name="Takeshita K."/>
            <person name="Sasaki T."/>
            <person name="Okamoto S."/>
            <person name="Skelly N.A."/>
            <person name="Okamura Y."/>
            <person name="Vlamakis H."/>
            <person name="Li Y."/>
            <person name="Tanoue T."/>
            <person name="Takei H."/>
            <person name="Nittono H."/>
            <person name="Narushima S."/>
            <person name="Irie J."/>
            <person name="Itoh H."/>
            <person name="Moriya K."/>
            <person name="Sugiura Y."/>
            <person name="Suematsu M."/>
            <person name="Moritoki N."/>
            <person name="Shibata S."/>
            <person name="Littman R.D."/>
            <person name="Fischbach A.M."/>
            <person name="Uwamino Y."/>
            <person name="Inoue T."/>
            <person name="Honda A."/>
            <person name="Hattori M."/>
            <person name="Murai T."/>
            <person name="Xavier J.R."/>
            <person name="Hirose N."/>
            <person name="Honda K."/>
        </authorList>
    </citation>
    <scope>NUCLEOTIDE SEQUENCE</scope>
    <source>
        <strain evidence="2">CE91-St55</strain>
    </source>
</reference>
<dbReference type="EMBL" id="BQNJ01000001">
    <property type="protein sequence ID" value="GKH00177.1"/>
    <property type="molecule type" value="Genomic_DNA"/>
</dbReference>
<dbReference type="RefSeq" id="WP_118041931.1">
    <property type="nucleotide sequence ID" value="NZ_BQNJ01000001.1"/>
</dbReference>
<feature type="transmembrane region" description="Helical" evidence="1">
    <location>
        <begin position="184"/>
        <end position="205"/>
    </location>
</feature>
<comment type="caution">
    <text evidence="2">The sequence shown here is derived from an EMBL/GenBank/DDBJ whole genome shotgun (WGS) entry which is preliminary data.</text>
</comment>
<sequence>MLETLKKHVTKNLIWRIVISVIIIGAVFFFSGKSILMLLKGPEPITAGMDYDDAEGSYVSFDARYIVDEYVRQTERNTDTKKETLKNISYFVYFEEDGYFFGIEVPSSKEDEMNQYIDDTISWLNGEVEELTNVKPVKGTWTKLTGKRLQYYQEQITDDLGAEFLEIALPYYIDSNKVGERTYVSIYICLAVIALTLIYLLYSLIQYFTGSSQKYLKKYLEANPTVAMEHLEADFASASAISKSIWVGRRWTFHISGIYTKLIENKDLVWAYYYYRSGRHSESTLRLYDINRHLHSLSASEKEAKAALAVYEQQQPHMVLGYSKEMEKLHDKDFQGFLNLRYNRPVEELQTAPDEPWNYTNPEES</sequence>
<evidence type="ECO:0000313" key="2">
    <source>
        <dbReference type="EMBL" id="GKH00177.1"/>
    </source>
</evidence>
<gene>
    <name evidence="2" type="ORF">CE91St55_21580</name>
</gene>
<accession>A0AA37JFV7</accession>
<keyword evidence="1" id="KW-0472">Membrane</keyword>
<proteinExistence type="predicted"/>
<feature type="transmembrane region" description="Helical" evidence="1">
    <location>
        <begin position="13"/>
        <end position="30"/>
    </location>
</feature>
<dbReference type="Pfam" id="PF20456">
    <property type="entry name" value="DUF6709"/>
    <property type="match status" value="1"/>
</dbReference>
<protein>
    <submittedName>
        <fullName evidence="2">Uncharacterized protein</fullName>
    </submittedName>
</protein>
<dbReference type="Proteomes" id="UP001055091">
    <property type="component" value="Unassembled WGS sequence"/>
</dbReference>
<name>A0AA37JFV7_9FIRM</name>